<protein>
    <submittedName>
        <fullName evidence="2">Uncharacterized protein</fullName>
    </submittedName>
</protein>
<evidence type="ECO:0000313" key="5">
    <source>
        <dbReference type="Proteomes" id="UP001304419"/>
    </source>
</evidence>
<keyword evidence="1" id="KW-0812">Transmembrane</keyword>
<keyword evidence="1" id="KW-1133">Transmembrane helix</keyword>
<keyword evidence="5" id="KW-1185">Reference proteome</keyword>
<evidence type="ECO:0000256" key="1">
    <source>
        <dbReference type="SAM" id="Phobius"/>
    </source>
</evidence>
<evidence type="ECO:0000313" key="4">
    <source>
        <dbReference type="Proteomes" id="UP000646877"/>
    </source>
</evidence>
<gene>
    <name evidence="2" type="ORF">F9Y85_01650</name>
    <name evidence="3" type="ORF">R5H13_11910</name>
</gene>
<dbReference type="EMBL" id="CP137578">
    <property type="protein sequence ID" value="WOX27366.1"/>
    <property type="molecule type" value="Genomic_DNA"/>
</dbReference>
<reference evidence="3 5" key="2">
    <citation type="submission" date="2023-10" db="EMBL/GenBank/DDBJ databases">
        <title>To unveil natural product biosynthetic capacity in Pseudoalteromonas.</title>
        <authorList>
            <person name="Wang J."/>
        </authorList>
    </citation>
    <scope>NUCLEOTIDE SEQUENCE [LARGE SCALE GENOMIC DNA]</scope>
    <source>
        <strain evidence="3 5">DSM 15914</strain>
    </source>
</reference>
<proteinExistence type="predicted"/>
<dbReference type="Proteomes" id="UP001304419">
    <property type="component" value="Chromosome 1"/>
</dbReference>
<reference evidence="2" key="1">
    <citation type="submission" date="2019-10" db="EMBL/GenBank/DDBJ databases">
        <authorList>
            <person name="Paulsen S."/>
        </authorList>
    </citation>
    <scope>NUCLEOTIDE SEQUENCE</scope>
    <source>
        <strain evidence="2">LMG 19692</strain>
    </source>
</reference>
<dbReference type="EMBL" id="WEIA01000001">
    <property type="protein sequence ID" value="NLR20047.1"/>
    <property type="molecule type" value="Genomic_DNA"/>
</dbReference>
<dbReference type="Proteomes" id="UP000646877">
    <property type="component" value="Unassembled WGS sequence"/>
</dbReference>
<keyword evidence="1" id="KW-0472">Membrane</keyword>
<dbReference type="AlphaFoldDB" id="A0A8I2KNS2"/>
<name>A0A8I2KNS2_9GAMM</name>
<evidence type="ECO:0000313" key="2">
    <source>
        <dbReference type="EMBL" id="NLR20047.1"/>
    </source>
</evidence>
<organism evidence="2 4">
    <name type="scientific">Pseudoalteromonas maricaloris</name>
    <dbReference type="NCBI Taxonomy" id="184924"/>
    <lineage>
        <taxon>Bacteria</taxon>
        <taxon>Pseudomonadati</taxon>
        <taxon>Pseudomonadota</taxon>
        <taxon>Gammaproteobacteria</taxon>
        <taxon>Alteromonadales</taxon>
        <taxon>Pseudoalteromonadaceae</taxon>
        <taxon>Pseudoalteromonas</taxon>
    </lineage>
</organism>
<dbReference type="RefSeq" id="WP_010377465.1">
    <property type="nucleotide sequence ID" value="NZ_CBCSDF010000003.1"/>
</dbReference>
<accession>A0A8I2KNS2</accession>
<feature type="transmembrane region" description="Helical" evidence="1">
    <location>
        <begin position="50"/>
        <end position="71"/>
    </location>
</feature>
<evidence type="ECO:0000313" key="3">
    <source>
        <dbReference type="EMBL" id="WOX27366.1"/>
    </source>
</evidence>
<dbReference type="GeneID" id="98336266"/>
<sequence length="79" mass="9124">MSLLAWILSHVTLAAFWLWILNFGGAEKIEGWKSFFIIGWFAALWTAEQLRLYALCILVLQVPWFIAGLLIPQWRGFAV</sequence>